<keyword evidence="9" id="KW-1015">Disulfide bond</keyword>
<reference evidence="15" key="1">
    <citation type="submission" date="2023-05" db="EMBL/GenBank/DDBJ databases">
        <authorList>
            <person name="Stuckert A."/>
        </authorList>
    </citation>
    <scope>NUCLEOTIDE SEQUENCE</scope>
</reference>
<accession>A0ABN9H0K4</accession>
<dbReference type="InterPro" id="IPR000725">
    <property type="entry name" value="Olfact_rcpt"/>
</dbReference>
<dbReference type="Gene3D" id="1.20.1070.10">
    <property type="entry name" value="Rhodopsin 7-helix transmembrane proteins"/>
    <property type="match status" value="1"/>
</dbReference>
<evidence type="ECO:0000256" key="10">
    <source>
        <dbReference type="ARBA" id="ARBA00023170"/>
    </source>
</evidence>
<keyword evidence="3" id="KW-0716">Sensory transduction</keyword>
<protein>
    <recommendedName>
        <fullName evidence="14">G-protein coupled receptors family 1 profile domain-containing protein</fullName>
    </recommendedName>
</protein>
<evidence type="ECO:0000256" key="11">
    <source>
        <dbReference type="ARBA" id="ARBA00023180"/>
    </source>
</evidence>
<evidence type="ECO:0000313" key="15">
    <source>
        <dbReference type="EMBL" id="CAI9615140.1"/>
    </source>
</evidence>
<dbReference type="PROSITE" id="PS50262">
    <property type="entry name" value="G_PROTEIN_RECEP_F1_2"/>
    <property type="match status" value="1"/>
</dbReference>
<evidence type="ECO:0000256" key="6">
    <source>
        <dbReference type="ARBA" id="ARBA00022989"/>
    </source>
</evidence>
<comment type="caution">
    <text evidence="15">The sequence shown here is derived from an EMBL/GenBank/DDBJ whole genome shotgun (WGS) entry which is preliminary data.</text>
</comment>
<keyword evidence="2" id="KW-1003">Cell membrane</keyword>
<keyword evidence="6 13" id="KW-1133">Transmembrane helix</keyword>
<keyword evidence="7" id="KW-0297">G-protein coupled receptor</keyword>
<feature type="transmembrane region" description="Helical" evidence="13">
    <location>
        <begin position="136"/>
        <end position="155"/>
    </location>
</feature>
<keyword evidence="10" id="KW-0675">Receptor</keyword>
<keyword evidence="4 13" id="KW-0812">Transmembrane</keyword>
<keyword evidence="5" id="KW-0552">Olfaction</keyword>
<keyword evidence="16" id="KW-1185">Reference proteome</keyword>
<proteinExistence type="predicted"/>
<gene>
    <name evidence="15" type="ORF">SPARVUS_LOCUS15181588</name>
</gene>
<dbReference type="PANTHER" id="PTHR24242">
    <property type="entry name" value="G-PROTEIN COUPLED RECEPTOR"/>
    <property type="match status" value="1"/>
</dbReference>
<dbReference type="PRINTS" id="PR00245">
    <property type="entry name" value="OLFACTORYR"/>
</dbReference>
<evidence type="ECO:0000256" key="9">
    <source>
        <dbReference type="ARBA" id="ARBA00023157"/>
    </source>
</evidence>
<sequence length="173" mass="19744">MDSIFGWLLHVGFFQSRFQALHPFFLSQLQFCGHNTIYHFFCDLYPLIDLATSDTTLIRFVIAVISAFLALISALSVFVSYMFIIRAILKIPSSSGRKKTFSTCSSHLIVFSMQNGIGLVVYVLPSQAVPPQVTDAVTFTNYLWTPLVNPLIYSFRNKKFQAEFLKKVREIKK</sequence>
<keyword evidence="8 13" id="KW-0472">Membrane</keyword>
<evidence type="ECO:0000259" key="14">
    <source>
        <dbReference type="PROSITE" id="PS50262"/>
    </source>
</evidence>
<evidence type="ECO:0000256" key="1">
    <source>
        <dbReference type="ARBA" id="ARBA00004651"/>
    </source>
</evidence>
<feature type="transmembrane region" description="Helical" evidence="13">
    <location>
        <begin position="56"/>
        <end position="84"/>
    </location>
</feature>
<evidence type="ECO:0000256" key="12">
    <source>
        <dbReference type="ARBA" id="ARBA00023224"/>
    </source>
</evidence>
<dbReference type="Pfam" id="PF13853">
    <property type="entry name" value="7tm_4"/>
    <property type="match status" value="1"/>
</dbReference>
<dbReference type="PANTHER" id="PTHR24242:SF361">
    <property type="entry name" value="OLFACTORY RECEPTOR"/>
    <property type="match status" value="1"/>
</dbReference>
<dbReference type="SUPFAM" id="SSF81321">
    <property type="entry name" value="Family A G protein-coupled receptor-like"/>
    <property type="match status" value="1"/>
</dbReference>
<dbReference type="Proteomes" id="UP001162483">
    <property type="component" value="Unassembled WGS sequence"/>
</dbReference>
<evidence type="ECO:0000256" key="5">
    <source>
        <dbReference type="ARBA" id="ARBA00022725"/>
    </source>
</evidence>
<evidence type="ECO:0000256" key="2">
    <source>
        <dbReference type="ARBA" id="ARBA00022475"/>
    </source>
</evidence>
<dbReference type="InterPro" id="IPR017452">
    <property type="entry name" value="GPCR_Rhodpsn_7TM"/>
</dbReference>
<evidence type="ECO:0000256" key="7">
    <source>
        <dbReference type="ARBA" id="ARBA00023040"/>
    </source>
</evidence>
<evidence type="ECO:0000313" key="16">
    <source>
        <dbReference type="Proteomes" id="UP001162483"/>
    </source>
</evidence>
<feature type="transmembrane region" description="Helical" evidence="13">
    <location>
        <begin position="105"/>
        <end position="124"/>
    </location>
</feature>
<evidence type="ECO:0000256" key="13">
    <source>
        <dbReference type="SAM" id="Phobius"/>
    </source>
</evidence>
<dbReference type="EMBL" id="CATNWA010019811">
    <property type="protein sequence ID" value="CAI9615140.1"/>
    <property type="molecule type" value="Genomic_DNA"/>
</dbReference>
<evidence type="ECO:0000256" key="4">
    <source>
        <dbReference type="ARBA" id="ARBA00022692"/>
    </source>
</evidence>
<comment type="subcellular location">
    <subcellularLocation>
        <location evidence="1">Cell membrane</location>
        <topology evidence="1">Multi-pass membrane protein</topology>
    </subcellularLocation>
</comment>
<feature type="domain" description="G-protein coupled receptors family 1 profile" evidence="14">
    <location>
        <begin position="1"/>
        <end position="153"/>
    </location>
</feature>
<name>A0ABN9H0K4_9NEOB</name>
<keyword evidence="12" id="KW-0807">Transducer</keyword>
<organism evidence="15 16">
    <name type="scientific">Staurois parvus</name>
    <dbReference type="NCBI Taxonomy" id="386267"/>
    <lineage>
        <taxon>Eukaryota</taxon>
        <taxon>Metazoa</taxon>
        <taxon>Chordata</taxon>
        <taxon>Craniata</taxon>
        <taxon>Vertebrata</taxon>
        <taxon>Euteleostomi</taxon>
        <taxon>Amphibia</taxon>
        <taxon>Batrachia</taxon>
        <taxon>Anura</taxon>
        <taxon>Neobatrachia</taxon>
        <taxon>Ranoidea</taxon>
        <taxon>Ranidae</taxon>
        <taxon>Staurois</taxon>
    </lineage>
</organism>
<evidence type="ECO:0000256" key="3">
    <source>
        <dbReference type="ARBA" id="ARBA00022606"/>
    </source>
</evidence>
<evidence type="ECO:0000256" key="8">
    <source>
        <dbReference type="ARBA" id="ARBA00023136"/>
    </source>
</evidence>
<dbReference type="InterPro" id="IPR050939">
    <property type="entry name" value="Olfactory_GPCR1"/>
</dbReference>
<keyword evidence="11" id="KW-0325">Glycoprotein</keyword>